<dbReference type="InterPro" id="IPR035966">
    <property type="entry name" value="PKF_sf"/>
</dbReference>
<evidence type="ECO:0000313" key="3">
    <source>
        <dbReference type="EMBL" id="RRT59840.1"/>
    </source>
</evidence>
<dbReference type="GO" id="GO:0009749">
    <property type="term" value="P:response to glucose"/>
    <property type="evidence" value="ECO:0007669"/>
    <property type="project" value="TreeGrafter"/>
</dbReference>
<name>A0A426Z776_ENSVE</name>
<evidence type="ECO:0000313" key="4">
    <source>
        <dbReference type="Proteomes" id="UP000287651"/>
    </source>
</evidence>
<keyword evidence="2" id="KW-0324">Glycolysis</keyword>
<comment type="caution">
    <text evidence="3">The sequence shown here is derived from an EMBL/GenBank/DDBJ whole genome shotgun (WGS) entry which is preliminary data.</text>
</comment>
<dbReference type="GO" id="GO:0047334">
    <property type="term" value="F:diphosphate-fructose-6-phosphate 1-phosphotransferase activity"/>
    <property type="evidence" value="ECO:0007669"/>
    <property type="project" value="TreeGrafter"/>
</dbReference>
<evidence type="ECO:0000256" key="2">
    <source>
        <dbReference type="ARBA" id="ARBA00023152"/>
    </source>
</evidence>
<dbReference type="EMBL" id="AMZH03008043">
    <property type="protein sequence ID" value="RRT59840.1"/>
    <property type="molecule type" value="Genomic_DNA"/>
</dbReference>
<protein>
    <submittedName>
        <fullName evidence="3">Uncharacterized protein</fullName>
    </submittedName>
</protein>
<proteinExistence type="predicted"/>
<dbReference type="SUPFAM" id="SSF53784">
    <property type="entry name" value="Phosphofructokinase"/>
    <property type="match status" value="1"/>
</dbReference>
<reference evidence="3 4" key="1">
    <citation type="journal article" date="2014" name="Agronomy (Basel)">
        <title>A Draft Genome Sequence for Ensete ventricosum, the Drought-Tolerant Tree Against Hunger.</title>
        <authorList>
            <person name="Harrison J."/>
            <person name="Moore K.A."/>
            <person name="Paszkiewicz K."/>
            <person name="Jones T."/>
            <person name="Grant M."/>
            <person name="Ambacheew D."/>
            <person name="Muzemil S."/>
            <person name="Studholme D.J."/>
        </authorList>
    </citation>
    <scope>NUCLEOTIDE SEQUENCE [LARGE SCALE GENOMIC DNA]</scope>
</reference>
<gene>
    <name evidence="3" type="ORF">B296_00020848</name>
</gene>
<dbReference type="GO" id="GO:0003872">
    <property type="term" value="F:6-phosphofructokinase activity"/>
    <property type="evidence" value="ECO:0007669"/>
    <property type="project" value="InterPro"/>
</dbReference>
<sequence>MILICIWDETIYVLFVGGTEGLFARRTLEITDDILSTYKNQGKLYCCFILPEYNSVCRQVVGVPVTLNGDLKNQFVETDVGFDTICKVLMHFCELYFNRIDKLTIHSLKIASVNSFPRLIRNSSVMFVRMPFLRRRWVRLRASSLLMDDMYRNPGPVQFEGPGADAKSISLCVEDQDYMGRIKLLQEYLDKVPITFSVKSIVKPGCSQDVLKAALSAMGSVTDVLALMSSSSMNGQTPL</sequence>
<dbReference type="PANTHER" id="PTHR43650:SF17">
    <property type="entry name" value="PYROPHOSPHATE--FRUCTOSE 6-PHOSPHATE 1-PHOSPHOTRANSFERASE SUBUNIT ALPHA 1"/>
    <property type="match status" value="1"/>
</dbReference>
<dbReference type="GO" id="GO:0015979">
    <property type="term" value="P:photosynthesis"/>
    <property type="evidence" value="ECO:0007669"/>
    <property type="project" value="TreeGrafter"/>
</dbReference>
<dbReference type="Proteomes" id="UP000287651">
    <property type="component" value="Unassembled WGS sequence"/>
</dbReference>
<evidence type="ECO:0000256" key="1">
    <source>
        <dbReference type="ARBA" id="ARBA00022490"/>
    </source>
</evidence>
<organism evidence="3 4">
    <name type="scientific">Ensete ventricosum</name>
    <name type="common">Abyssinian banana</name>
    <name type="synonym">Musa ensete</name>
    <dbReference type="NCBI Taxonomy" id="4639"/>
    <lineage>
        <taxon>Eukaryota</taxon>
        <taxon>Viridiplantae</taxon>
        <taxon>Streptophyta</taxon>
        <taxon>Embryophyta</taxon>
        <taxon>Tracheophyta</taxon>
        <taxon>Spermatophyta</taxon>
        <taxon>Magnoliopsida</taxon>
        <taxon>Liliopsida</taxon>
        <taxon>Zingiberales</taxon>
        <taxon>Musaceae</taxon>
        <taxon>Ensete</taxon>
    </lineage>
</organism>
<dbReference type="PANTHER" id="PTHR43650">
    <property type="entry name" value="PYROPHOSPHATE--FRUCTOSE 6-PHOSPHATE 1-PHOSPHOTRANSFERASE"/>
    <property type="match status" value="1"/>
</dbReference>
<dbReference type="GO" id="GO:0005829">
    <property type="term" value="C:cytosol"/>
    <property type="evidence" value="ECO:0007669"/>
    <property type="project" value="TreeGrafter"/>
</dbReference>
<accession>A0A426Z776</accession>
<dbReference type="Gene3D" id="3.40.50.460">
    <property type="entry name" value="Phosphofructokinase domain"/>
    <property type="match status" value="1"/>
</dbReference>
<dbReference type="AlphaFoldDB" id="A0A426Z776"/>
<keyword evidence="1" id="KW-0963">Cytoplasm</keyword>